<keyword evidence="3" id="KW-0813">Transport</keyword>
<accession>C6T7M6</accession>
<evidence type="ECO:0000256" key="7">
    <source>
        <dbReference type="ARBA" id="ARBA00023242"/>
    </source>
</evidence>
<protein>
    <recommendedName>
        <fullName evidence="9">Anaphase-promoting complex subunit 4 WD40 domain-containing protein</fullName>
    </recommendedName>
</protein>
<comment type="similarity">
    <text evidence="2">Belongs to the WD repeat SEC13 family.</text>
</comment>
<name>C6T7M6_SOYBN</name>
<evidence type="ECO:0000313" key="8">
    <source>
        <dbReference type="EMBL" id="ACU17828.1"/>
    </source>
</evidence>
<sequence length="260" mass="28852">MAKELLTLDNGTTCTSWNYSGTRLAAGSADGTLSIFDSREPPSSSSLRSTFKSRVLEGNIVKIVWIPPEYGDAVACISADGIVSLWEEVAEDSQSLQWKMCKSFGNSSSKVLDVQFGISLASLKMVAAYSDGNVRVFELSDPLELRNWQLQAEFQNVIESVSSFGKASCLSASISWNPQKGGSQESSFLVGFNSNTPELNSSKFGNLIRLIKDGFLWQNWHCLRTRVIRFMLLHGHQILADHMRSLRLQPTRDLQYGILD</sequence>
<dbReference type="PANTHER" id="PTHR11024:SF3">
    <property type="entry name" value="NUCLEOPORIN SEH1"/>
    <property type="match status" value="1"/>
</dbReference>
<dbReference type="GO" id="GO:0015031">
    <property type="term" value="P:protein transport"/>
    <property type="evidence" value="ECO:0007669"/>
    <property type="project" value="UniProtKB-KW"/>
</dbReference>
<dbReference type="InterPro" id="IPR037363">
    <property type="entry name" value="Sec13/Seh1_fam"/>
</dbReference>
<keyword evidence="4" id="KW-0853">WD repeat</keyword>
<dbReference type="SMART" id="SM00320">
    <property type="entry name" value="WD40"/>
    <property type="match status" value="3"/>
</dbReference>
<dbReference type="GO" id="GO:0005198">
    <property type="term" value="F:structural molecule activity"/>
    <property type="evidence" value="ECO:0007669"/>
    <property type="project" value="InterPro"/>
</dbReference>
<evidence type="ECO:0000256" key="1">
    <source>
        <dbReference type="ARBA" id="ARBA00004259"/>
    </source>
</evidence>
<evidence type="ECO:0008006" key="9">
    <source>
        <dbReference type="Google" id="ProtNLM"/>
    </source>
</evidence>
<dbReference type="Pfam" id="PF00400">
    <property type="entry name" value="WD40"/>
    <property type="match status" value="1"/>
</dbReference>
<organism evidence="8">
    <name type="scientific">Glycine max</name>
    <name type="common">Soybean</name>
    <name type="synonym">Glycine hispida</name>
    <dbReference type="NCBI Taxonomy" id="3847"/>
    <lineage>
        <taxon>Eukaryota</taxon>
        <taxon>Viridiplantae</taxon>
        <taxon>Streptophyta</taxon>
        <taxon>Embryophyta</taxon>
        <taxon>Tracheophyta</taxon>
        <taxon>Spermatophyta</taxon>
        <taxon>Magnoliopsida</taxon>
        <taxon>eudicotyledons</taxon>
        <taxon>Gunneridae</taxon>
        <taxon>Pentapetalae</taxon>
        <taxon>rosids</taxon>
        <taxon>fabids</taxon>
        <taxon>Fabales</taxon>
        <taxon>Fabaceae</taxon>
        <taxon>Papilionoideae</taxon>
        <taxon>50 kb inversion clade</taxon>
        <taxon>NPAAA clade</taxon>
        <taxon>indigoferoid/millettioid clade</taxon>
        <taxon>Phaseoleae</taxon>
        <taxon>Glycine</taxon>
        <taxon>Glycine subgen. Soja</taxon>
    </lineage>
</organism>
<dbReference type="GO" id="GO:0005635">
    <property type="term" value="C:nuclear envelope"/>
    <property type="evidence" value="ECO:0007669"/>
    <property type="project" value="UniProtKB-SubCell"/>
</dbReference>
<evidence type="ECO:0000256" key="3">
    <source>
        <dbReference type="ARBA" id="ARBA00022448"/>
    </source>
</evidence>
<proteinExistence type="evidence at transcript level"/>
<dbReference type="Gene3D" id="2.130.10.10">
    <property type="entry name" value="YVTN repeat-like/Quinoprotein amine dehydrogenase"/>
    <property type="match status" value="1"/>
</dbReference>
<dbReference type="AlphaFoldDB" id="C6T7M6"/>
<reference evidence="8" key="1">
    <citation type="submission" date="2009-08" db="EMBL/GenBank/DDBJ databases">
        <authorList>
            <person name="Cheung F."/>
            <person name="Xiao Y."/>
            <person name="Chan A."/>
            <person name="Moskal W."/>
            <person name="Town C.D."/>
        </authorList>
    </citation>
    <scope>NUCLEOTIDE SEQUENCE</scope>
</reference>
<dbReference type="EMBL" id="BT093459">
    <property type="protein sequence ID" value="ACU17828.1"/>
    <property type="molecule type" value="mRNA"/>
</dbReference>
<dbReference type="InterPro" id="IPR001680">
    <property type="entry name" value="WD40_rpt"/>
</dbReference>
<dbReference type="ExpressionAtlas" id="C6T7M6">
    <property type="expression patterns" value="baseline and differential"/>
</dbReference>
<keyword evidence="7" id="KW-0539">Nucleus</keyword>
<evidence type="ECO:0000256" key="2">
    <source>
        <dbReference type="ARBA" id="ARBA00010102"/>
    </source>
</evidence>
<evidence type="ECO:0000256" key="4">
    <source>
        <dbReference type="ARBA" id="ARBA00022574"/>
    </source>
</evidence>
<keyword evidence="6" id="KW-0653">Protein transport</keyword>
<evidence type="ECO:0000256" key="5">
    <source>
        <dbReference type="ARBA" id="ARBA00022737"/>
    </source>
</evidence>
<comment type="subcellular location">
    <subcellularLocation>
        <location evidence="1">Nucleus envelope</location>
    </subcellularLocation>
</comment>
<evidence type="ECO:0000256" key="6">
    <source>
        <dbReference type="ARBA" id="ARBA00022927"/>
    </source>
</evidence>
<dbReference type="InterPro" id="IPR015943">
    <property type="entry name" value="WD40/YVTN_repeat-like_dom_sf"/>
</dbReference>
<keyword evidence="5" id="KW-0677">Repeat</keyword>
<dbReference type="InterPro" id="IPR036322">
    <property type="entry name" value="WD40_repeat_dom_sf"/>
</dbReference>
<dbReference type="PANTHER" id="PTHR11024">
    <property type="entry name" value="NUCLEAR PORE COMPLEX PROTEIN SEC13 / SEH1 FAMILY MEMBER"/>
    <property type="match status" value="1"/>
</dbReference>
<dbReference type="SUPFAM" id="SSF50978">
    <property type="entry name" value="WD40 repeat-like"/>
    <property type="match status" value="1"/>
</dbReference>